<evidence type="ECO:0000313" key="7">
    <source>
        <dbReference type="EnsemblMetazoa" id="tetur22g01080.1"/>
    </source>
</evidence>
<dbReference type="HOGENOM" id="CLU_632131_0_0_1"/>
<dbReference type="eggNOG" id="ENOG502SSPV">
    <property type="taxonomic scope" value="Eukaryota"/>
</dbReference>
<keyword evidence="3" id="KW-0694">RNA-binding</keyword>
<name>T1KUS3_TETUR</name>
<dbReference type="Pfam" id="PF00945">
    <property type="entry name" value="Rhabdo_ncap"/>
    <property type="match status" value="1"/>
</dbReference>
<evidence type="ECO:0000313" key="8">
    <source>
        <dbReference type="Proteomes" id="UP000015104"/>
    </source>
</evidence>
<keyword evidence="8" id="KW-1185">Reference proteome</keyword>
<dbReference type="GO" id="GO:0003723">
    <property type="term" value="F:RNA binding"/>
    <property type="evidence" value="ECO:0007669"/>
    <property type="project" value="UniProtKB-KW"/>
</dbReference>
<dbReference type="SUPFAM" id="SSF140809">
    <property type="entry name" value="Rhabdovirus nucleoprotein-like"/>
    <property type="match status" value="1"/>
</dbReference>
<reference evidence="8" key="1">
    <citation type="submission" date="2011-08" db="EMBL/GenBank/DDBJ databases">
        <authorList>
            <person name="Rombauts S."/>
        </authorList>
    </citation>
    <scope>NUCLEOTIDE SEQUENCE</scope>
    <source>
        <strain evidence="8">London</strain>
    </source>
</reference>
<organism evidence="7 8">
    <name type="scientific">Tetranychus urticae</name>
    <name type="common">Two-spotted spider mite</name>
    <dbReference type="NCBI Taxonomy" id="32264"/>
    <lineage>
        <taxon>Eukaryota</taxon>
        <taxon>Metazoa</taxon>
        <taxon>Ecdysozoa</taxon>
        <taxon>Arthropoda</taxon>
        <taxon>Chelicerata</taxon>
        <taxon>Arachnida</taxon>
        <taxon>Acari</taxon>
        <taxon>Acariformes</taxon>
        <taxon>Trombidiformes</taxon>
        <taxon>Prostigmata</taxon>
        <taxon>Eleutherengona</taxon>
        <taxon>Raphignathae</taxon>
        <taxon>Tetranychoidea</taxon>
        <taxon>Tetranychidae</taxon>
        <taxon>Tetranychus</taxon>
    </lineage>
</organism>
<reference evidence="7" key="2">
    <citation type="submission" date="2015-06" db="UniProtKB">
        <authorList>
            <consortium name="EnsemblMetazoa"/>
        </authorList>
    </citation>
    <scope>IDENTIFICATION</scope>
</reference>
<evidence type="ECO:0000256" key="3">
    <source>
        <dbReference type="ARBA" id="ARBA00022884"/>
    </source>
</evidence>
<evidence type="ECO:0000256" key="4">
    <source>
        <dbReference type="ARBA" id="ARBA00023200"/>
    </source>
</evidence>
<dbReference type="InterPro" id="IPR023330">
    <property type="entry name" value="Rhabdovirus_ncapsid_N"/>
</dbReference>
<dbReference type="Gene3D" id="1.10.3610.10">
    <property type="entry name" value="Nucleoprotein"/>
    <property type="match status" value="1"/>
</dbReference>
<dbReference type="InterPro" id="IPR035961">
    <property type="entry name" value="Rhabdovirus_nucleoprotein-like"/>
</dbReference>
<dbReference type="Gene3D" id="1.10.3570.10">
    <property type="entry name" value="Rhabdovirus nucleocapsid protein like domain"/>
    <property type="match status" value="1"/>
</dbReference>
<sequence>MLNMASSESEEYIINCGTDANPKWIEIETKCIPFDKPANYPNEYFKISLPSTKPSVSLPYKNVPLDTLRPVVVKSIKDGTISSDLAALFLWKYGERLKATLDEKWESFGVTICEPGEVKLSSIIDVHFGAQEILSSIETDGMVSSNDDNWIASFLTSIYRINCAKNENYRLELSKTASNIMFKNFGEAEYAILNFLNVTYRPWISNDNYIKIIAAYDMFLFKTNIKKYQFLRWGTISSRYRECSVLSTWIDISNECGFTNFLDLRKWVFVDSIEMDLTRVLKDGQEIDKPDSYTPYLHDLRLSCQSPYSCSNNPALYAFLSTLGVYIGRKGSMNVRMVRDDYEREATCFNGLVVAYLLQEKNCEPNKSTEDSCVLVESYILGTKEVRCELADYIEDKGTDISGPLEEFKKSIDVTIVNPRPDTIGHYLKHCFK</sequence>
<keyword evidence="4" id="KW-1035">Host cytoplasm</keyword>
<dbReference type="InterPro" id="IPR000448">
    <property type="entry name" value="Rhabdo_ncapsid"/>
</dbReference>
<dbReference type="GO" id="GO:1990904">
    <property type="term" value="C:ribonucleoprotein complex"/>
    <property type="evidence" value="ECO:0007669"/>
    <property type="project" value="UniProtKB-KW"/>
</dbReference>
<evidence type="ECO:0000256" key="2">
    <source>
        <dbReference type="ARBA" id="ARBA00004328"/>
    </source>
</evidence>
<dbReference type="EnsemblMetazoa" id="tetur22g01080.1">
    <property type="protein sequence ID" value="tetur22g01080.1"/>
    <property type="gene ID" value="tetur22g01080"/>
</dbReference>
<comment type="subcellular location">
    <subcellularLocation>
        <location evidence="1">Host cytoplasm</location>
    </subcellularLocation>
    <subcellularLocation>
        <location evidence="2">Virion</location>
    </subcellularLocation>
</comment>
<dbReference type="InterPro" id="IPR023331">
    <property type="entry name" value="Rhabdovirus_ncapsid_C"/>
</dbReference>
<keyword evidence="5" id="KW-0687">Ribonucleoprotein</keyword>
<dbReference type="EMBL" id="CAEY01000580">
    <property type="status" value="NOT_ANNOTATED_CDS"/>
    <property type="molecule type" value="Genomic_DNA"/>
</dbReference>
<evidence type="ECO:0000256" key="1">
    <source>
        <dbReference type="ARBA" id="ARBA00004192"/>
    </source>
</evidence>
<dbReference type="AlphaFoldDB" id="T1KUS3"/>
<dbReference type="Proteomes" id="UP000015104">
    <property type="component" value="Unassembled WGS sequence"/>
</dbReference>
<feature type="domain" description="Rhabdovirus nucleocapsid" evidence="6">
    <location>
        <begin position="35"/>
        <end position="361"/>
    </location>
</feature>
<accession>T1KUS3</accession>
<dbReference type="GO" id="GO:0030430">
    <property type="term" value="C:host cell cytoplasm"/>
    <property type="evidence" value="ECO:0007669"/>
    <property type="project" value="UniProtKB-SubCell"/>
</dbReference>
<evidence type="ECO:0000259" key="6">
    <source>
        <dbReference type="Pfam" id="PF00945"/>
    </source>
</evidence>
<proteinExistence type="predicted"/>
<evidence type="ECO:0000256" key="5">
    <source>
        <dbReference type="ARBA" id="ARBA00023274"/>
    </source>
</evidence>
<protein>
    <recommendedName>
        <fullName evidence="6">Rhabdovirus nucleocapsid domain-containing protein</fullName>
    </recommendedName>
</protein>